<accession>A0A6M2BSS2</accession>
<feature type="region of interest" description="Disordered" evidence="1">
    <location>
        <begin position="244"/>
        <end position="298"/>
    </location>
</feature>
<keyword evidence="2" id="KW-0472">Membrane</keyword>
<gene>
    <name evidence="4" type="primary">cpaB</name>
    <name evidence="4" type="ORF">G7Y85_10930</name>
</gene>
<dbReference type="NCBIfam" id="TIGR03177">
    <property type="entry name" value="pilus_cpaB"/>
    <property type="match status" value="1"/>
</dbReference>
<keyword evidence="5" id="KW-1185">Reference proteome</keyword>
<comment type="caution">
    <text evidence="4">The sequence shown here is derived from an EMBL/GenBank/DDBJ whole genome shotgun (WGS) entry which is preliminary data.</text>
</comment>
<keyword evidence="2" id="KW-1133">Transmembrane helix</keyword>
<dbReference type="EMBL" id="JAAMOW010000005">
    <property type="protein sequence ID" value="NGY05285.1"/>
    <property type="molecule type" value="Genomic_DNA"/>
</dbReference>
<evidence type="ECO:0000256" key="2">
    <source>
        <dbReference type="SAM" id="Phobius"/>
    </source>
</evidence>
<evidence type="ECO:0000256" key="1">
    <source>
        <dbReference type="SAM" id="MobiDB-lite"/>
    </source>
</evidence>
<dbReference type="InterPro" id="IPR031571">
    <property type="entry name" value="RcpC_dom"/>
</dbReference>
<organism evidence="4 5">
    <name type="scientific">Solimonas terrae</name>
    <dbReference type="NCBI Taxonomy" id="1396819"/>
    <lineage>
        <taxon>Bacteria</taxon>
        <taxon>Pseudomonadati</taxon>
        <taxon>Pseudomonadota</taxon>
        <taxon>Gammaproteobacteria</taxon>
        <taxon>Nevskiales</taxon>
        <taxon>Nevskiaceae</taxon>
        <taxon>Solimonas</taxon>
    </lineage>
</organism>
<evidence type="ECO:0000313" key="5">
    <source>
        <dbReference type="Proteomes" id="UP000472676"/>
    </source>
</evidence>
<dbReference type="InterPro" id="IPR013974">
    <property type="entry name" value="SAF"/>
</dbReference>
<dbReference type="Pfam" id="PF08666">
    <property type="entry name" value="SAF"/>
    <property type="match status" value="1"/>
</dbReference>
<name>A0A6M2BSS2_9GAMM</name>
<evidence type="ECO:0000313" key="4">
    <source>
        <dbReference type="EMBL" id="NGY05285.1"/>
    </source>
</evidence>
<proteinExistence type="predicted"/>
<dbReference type="AlphaFoldDB" id="A0A6M2BSS2"/>
<reference evidence="4 5" key="1">
    <citation type="journal article" date="2014" name="Int. J. Syst. Evol. Microbiol.">
        <title>Solimonas terrae sp. nov., isolated from soil.</title>
        <authorList>
            <person name="Kim S.J."/>
            <person name="Moon J.Y."/>
            <person name="Weon H.Y."/>
            <person name="Ahn J.H."/>
            <person name="Chen W.M."/>
            <person name="Kwon S.W."/>
        </authorList>
    </citation>
    <scope>NUCLEOTIDE SEQUENCE [LARGE SCALE GENOMIC DNA]</scope>
    <source>
        <strain evidence="4 5">KIS83-12</strain>
    </source>
</reference>
<feature type="domain" description="SAF" evidence="3">
    <location>
        <begin position="50"/>
        <end position="110"/>
    </location>
</feature>
<sequence>MSSTALKIFAAVSVLAAIILAAVGYRMSRDYAQKSETAQQQVKQKEAEQTLAVVAVKPLAAYQAIARDAVALVPVSVKPTDPFTTIDEVVGKQPLVDIDAGAPVTRRYFREGNLLARAIPVGYQAVSISVTDVLAVGGFLRPGDIVDVLIYLRGAEGIDKPQARVLLENVRVLAYLEQVVDRPQGVDDKNDQRQQQQSQRTAVLAIADKDTTKLMLGASLGDLRLALHGQAEEDAAANGTLASADAAAPEGKPAADGVQPDKPITSEELGRIKPLHPPPPRARIEIIRGSDRSTVTTK</sequence>
<dbReference type="Proteomes" id="UP000472676">
    <property type="component" value="Unassembled WGS sequence"/>
</dbReference>
<dbReference type="RefSeq" id="WP_166256421.1">
    <property type="nucleotide sequence ID" value="NZ_JAAMOW010000005.1"/>
</dbReference>
<dbReference type="Pfam" id="PF16976">
    <property type="entry name" value="RcpC"/>
    <property type="match status" value="1"/>
</dbReference>
<feature type="transmembrane region" description="Helical" evidence="2">
    <location>
        <begin position="6"/>
        <end position="25"/>
    </location>
</feature>
<protein>
    <submittedName>
        <fullName evidence="4">Flp pilus assembly protein CpaB</fullName>
    </submittedName>
</protein>
<feature type="compositionally biased region" description="Basic and acidic residues" evidence="1">
    <location>
        <begin position="282"/>
        <end position="291"/>
    </location>
</feature>
<keyword evidence="2" id="KW-0812">Transmembrane</keyword>
<dbReference type="CDD" id="cd11614">
    <property type="entry name" value="SAF_CpaB_FlgA_like"/>
    <property type="match status" value="1"/>
</dbReference>
<dbReference type="SMART" id="SM00858">
    <property type="entry name" value="SAF"/>
    <property type="match status" value="1"/>
</dbReference>
<dbReference type="InterPro" id="IPR017592">
    <property type="entry name" value="Pilus_assmbl_Flp-typ_CpaB"/>
</dbReference>
<evidence type="ECO:0000259" key="3">
    <source>
        <dbReference type="SMART" id="SM00858"/>
    </source>
</evidence>
<feature type="compositionally biased region" description="Low complexity" evidence="1">
    <location>
        <begin position="244"/>
        <end position="257"/>
    </location>
</feature>